<accession>A0A5D4T2H0</accession>
<keyword evidence="1" id="KW-0812">Transmembrane</keyword>
<organism evidence="2 3">
    <name type="scientific">Sutcliffiella horikoshii</name>
    <dbReference type="NCBI Taxonomy" id="79883"/>
    <lineage>
        <taxon>Bacteria</taxon>
        <taxon>Bacillati</taxon>
        <taxon>Bacillota</taxon>
        <taxon>Bacilli</taxon>
        <taxon>Bacillales</taxon>
        <taxon>Bacillaceae</taxon>
        <taxon>Sutcliffiella</taxon>
    </lineage>
</organism>
<evidence type="ECO:0000313" key="2">
    <source>
        <dbReference type="EMBL" id="TYS68828.1"/>
    </source>
</evidence>
<proteinExistence type="predicted"/>
<sequence>MESRLQKYRRLRLELHDKNFRRAFVFWVILALLFAYFQFDRSRTIIANASEGEFVFKPYEKGNHELFVYHSPNEMNLRTSPNFKFNADNVATTLKHGDIFFVSNFKNNEAIKRIDNYPKDNVTRYRFKQINKFVEGKLQSELVGLISEEYYVMKEKDTFHDVQPYQSRGYLFLRSSTLLSWIWTELKENGWNGCDNIRIGNFSYTKGGFYGTTLKHNVTLHDMKGNVIGELPKGSRIFGNWELPFVTGHNRPDLIRIIGYTENGSHEYVRKVGTFFIEGYMNGKKTIETLLN</sequence>
<dbReference type="AlphaFoldDB" id="A0A5D4T2H0"/>
<keyword evidence="1" id="KW-0472">Membrane</keyword>
<comment type="caution">
    <text evidence="2">The sequence shown here is derived from an EMBL/GenBank/DDBJ whole genome shotgun (WGS) entry which is preliminary data.</text>
</comment>
<dbReference type="Proteomes" id="UP000322524">
    <property type="component" value="Unassembled WGS sequence"/>
</dbReference>
<keyword evidence="1" id="KW-1133">Transmembrane helix</keyword>
<dbReference type="OrthoDB" id="9993570at2"/>
<protein>
    <submittedName>
        <fullName evidence="2">Uncharacterized protein</fullName>
    </submittedName>
</protein>
<gene>
    <name evidence="2" type="ORF">FZC76_07775</name>
</gene>
<reference evidence="2 3" key="1">
    <citation type="submission" date="2019-08" db="EMBL/GenBank/DDBJ databases">
        <title>Bacillus genomes from the desert of Cuatro Cienegas, Coahuila.</title>
        <authorList>
            <person name="Olmedo-Alvarez G."/>
        </authorList>
    </citation>
    <scope>NUCLEOTIDE SEQUENCE [LARGE SCALE GENOMIC DNA]</scope>
    <source>
        <strain evidence="2 3">CH28_1T</strain>
    </source>
</reference>
<dbReference type="EMBL" id="VTEV01000003">
    <property type="protein sequence ID" value="TYS68828.1"/>
    <property type="molecule type" value="Genomic_DNA"/>
</dbReference>
<name>A0A5D4T2H0_9BACI</name>
<dbReference type="RefSeq" id="WP_148987681.1">
    <property type="nucleotide sequence ID" value="NZ_VTEV01000003.1"/>
</dbReference>
<evidence type="ECO:0000313" key="3">
    <source>
        <dbReference type="Proteomes" id="UP000322524"/>
    </source>
</evidence>
<evidence type="ECO:0000256" key="1">
    <source>
        <dbReference type="SAM" id="Phobius"/>
    </source>
</evidence>
<feature type="transmembrane region" description="Helical" evidence="1">
    <location>
        <begin position="20"/>
        <end position="39"/>
    </location>
</feature>